<dbReference type="AlphaFoldDB" id="A0A3N4VR43"/>
<dbReference type="EMBL" id="RKQN01000001">
    <property type="protein sequence ID" value="RPE81691.1"/>
    <property type="molecule type" value="Genomic_DNA"/>
</dbReference>
<dbReference type="Gene3D" id="1.10.10.10">
    <property type="entry name" value="Winged helix-like DNA-binding domain superfamily/Winged helix DNA-binding domain"/>
    <property type="match status" value="1"/>
</dbReference>
<keyword evidence="7" id="KW-1185">Reference proteome</keyword>
<dbReference type="Proteomes" id="UP000269708">
    <property type="component" value="Unassembled WGS sequence"/>
</dbReference>
<gene>
    <name evidence="6" type="ORF">EDC50_0886</name>
</gene>
<evidence type="ECO:0000256" key="1">
    <source>
        <dbReference type="ARBA" id="ARBA00009437"/>
    </source>
</evidence>
<dbReference type="PANTHER" id="PTHR30537:SF31">
    <property type="entry name" value="TRANSCRIPTIONAL REGULATOR, LYSR FAMILY"/>
    <property type="match status" value="1"/>
</dbReference>
<dbReference type="FunFam" id="1.10.10.10:FF:000001">
    <property type="entry name" value="LysR family transcriptional regulator"/>
    <property type="match status" value="1"/>
</dbReference>
<keyword evidence="4" id="KW-0804">Transcription</keyword>
<keyword evidence="2" id="KW-0805">Transcription regulation</keyword>
<evidence type="ECO:0000313" key="6">
    <source>
        <dbReference type="EMBL" id="RPE81691.1"/>
    </source>
</evidence>
<dbReference type="CDD" id="cd08422">
    <property type="entry name" value="PBP2_CrgA_like"/>
    <property type="match status" value="1"/>
</dbReference>
<dbReference type="InterPro" id="IPR005119">
    <property type="entry name" value="LysR_subst-bd"/>
</dbReference>
<keyword evidence="3 6" id="KW-0238">DNA-binding</keyword>
<organism evidence="6 7">
    <name type="scientific">Vulcaniibacterium tengchongense</name>
    <dbReference type="NCBI Taxonomy" id="1273429"/>
    <lineage>
        <taxon>Bacteria</taxon>
        <taxon>Pseudomonadati</taxon>
        <taxon>Pseudomonadota</taxon>
        <taxon>Gammaproteobacteria</taxon>
        <taxon>Lysobacterales</taxon>
        <taxon>Lysobacteraceae</taxon>
        <taxon>Vulcaniibacterium</taxon>
    </lineage>
</organism>
<dbReference type="SUPFAM" id="SSF53850">
    <property type="entry name" value="Periplasmic binding protein-like II"/>
    <property type="match status" value="1"/>
</dbReference>
<dbReference type="RefSeq" id="WP_123769220.1">
    <property type="nucleotide sequence ID" value="NZ_RKQN01000001.1"/>
</dbReference>
<dbReference type="OrthoDB" id="9810065at2"/>
<dbReference type="InterPro" id="IPR058163">
    <property type="entry name" value="LysR-type_TF_proteobact-type"/>
</dbReference>
<comment type="similarity">
    <text evidence="1">Belongs to the LysR transcriptional regulatory family.</text>
</comment>
<dbReference type="PANTHER" id="PTHR30537">
    <property type="entry name" value="HTH-TYPE TRANSCRIPTIONAL REGULATOR"/>
    <property type="match status" value="1"/>
</dbReference>
<dbReference type="Gene3D" id="3.40.190.290">
    <property type="match status" value="1"/>
</dbReference>
<evidence type="ECO:0000259" key="5">
    <source>
        <dbReference type="PROSITE" id="PS50931"/>
    </source>
</evidence>
<evidence type="ECO:0000256" key="3">
    <source>
        <dbReference type="ARBA" id="ARBA00023125"/>
    </source>
</evidence>
<feature type="domain" description="HTH lysR-type" evidence="5">
    <location>
        <begin position="2"/>
        <end position="59"/>
    </location>
</feature>
<dbReference type="InterPro" id="IPR000847">
    <property type="entry name" value="LysR_HTH_N"/>
</dbReference>
<protein>
    <submittedName>
        <fullName evidence="6">DNA-binding transcriptional LysR family regulator</fullName>
    </submittedName>
</protein>
<evidence type="ECO:0000313" key="7">
    <source>
        <dbReference type="Proteomes" id="UP000269708"/>
    </source>
</evidence>
<dbReference type="GO" id="GO:0043565">
    <property type="term" value="F:sequence-specific DNA binding"/>
    <property type="evidence" value="ECO:0007669"/>
    <property type="project" value="TreeGrafter"/>
</dbReference>
<dbReference type="Pfam" id="PF03466">
    <property type="entry name" value="LysR_substrate"/>
    <property type="match status" value="1"/>
</dbReference>
<sequence length="293" mass="31381">MIDASDLLLFAHAVDSGGFAAAARRLNLPKSTLSKRLATLEARLGARLVQRNSRSFVLTELGREVYEHARAVLIEVEGAEAAVRRRLAEPSGTVRLTAAIPTVQALAPHLPRLAATYPKLRLVVHASDRFVDLIQEGFDIAVRSHFAPLPDSELVQRRVRSQPILLVAAPGYLAERGTPAQPADLAEHDGLLVAPAAGAWRLRDGAGTEAVAVPRCRMVADESTVLLQAATAGLGIVPLPERLCRVHLDRGALTQVLPGWTAGEVTTTILTPARRGLLPAVRTVVEFLAECAD</sequence>
<dbReference type="GO" id="GO:0003700">
    <property type="term" value="F:DNA-binding transcription factor activity"/>
    <property type="evidence" value="ECO:0007669"/>
    <property type="project" value="InterPro"/>
</dbReference>
<dbReference type="SUPFAM" id="SSF46785">
    <property type="entry name" value="Winged helix' DNA-binding domain"/>
    <property type="match status" value="1"/>
</dbReference>
<evidence type="ECO:0000256" key="4">
    <source>
        <dbReference type="ARBA" id="ARBA00023163"/>
    </source>
</evidence>
<reference evidence="6 7" key="1">
    <citation type="submission" date="2018-11" db="EMBL/GenBank/DDBJ databases">
        <title>Genomic Encyclopedia of Type Strains, Phase IV (KMG-IV): sequencing the most valuable type-strain genomes for metagenomic binning, comparative biology and taxonomic classification.</title>
        <authorList>
            <person name="Goeker M."/>
        </authorList>
    </citation>
    <scope>NUCLEOTIDE SEQUENCE [LARGE SCALE GENOMIC DNA]</scope>
    <source>
        <strain evidence="6 7">DSM 25623</strain>
    </source>
</reference>
<dbReference type="GO" id="GO:0006351">
    <property type="term" value="P:DNA-templated transcription"/>
    <property type="evidence" value="ECO:0007669"/>
    <property type="project" value="TreeGrafter"/>
</dbReference>
<evidence type="ECO:0000256" key="2">
    <source>
        <dbReference type="ARBA" id="ARBA00023015"/>
    </source>
</evidence>
<comment type="caution">
    <text evidence="6">The sequence shown here is derived from an EMBL/GenBank/DDBJ whole genome shotgun (WGS) entry which is preliminary data.</text>
</comment>
<dbReference type="PROSITE" id="PS50931">
    <property type="entry name" value="HTH_LYSR"/>
    <property type="match status" value="1"/>
</dbReference>
<name>A0A3N4VR43_9GAMM</name>
<accession>A0A3N4VR43</accession>
<dbReference type="Pfam" id="PF00126">
    <property type="entry name" value="HTH_1"/>
    <property type="match status" value="1"/>
</dbReference>
<proteinExistence type="inferred from homology"/>
<dbReference type="InterPro" id="IPR036388">
    <property type="entry name" value="WH-like_DNA-bd_sf"/>
</dbReference>
<dbReference type="InterPro" id="IPR036390">
    <property type="entry name" value="WH_DNA-bd_sf"/>
</dbReference>